<feature type="domain" description="HTH cro/C1-type" evidence="1">
    <location>
        <begin position="109"/>
        <end position="163"/>
    </location>
</feature>
<dbReference type="InterPro" id="IPR001387">
    <property type="entry name" value="Cro/C1-type_HTH"/>
</dbReference>
<dbReference type="STRING" id="477680.SAMN05421788_108233"/>
<accession>A0A1N7R1Z4</accession>
<evidence type="ECO:0000313" key="2">
    <source>
        <dbReference type="EMBL" id="SIT29161.1"/>
    </source>
</evidence>
<dbReference type="RefSeq" id="WP_076381248.1">
    <property type="nucleotide sequence ID" value="NZ_AP017422.1"/>
</dbReference>
<feature type="domain" description="HTH cro/C1-type" evidence="1">
    <location>
        <begin position="44"/>
        <end position="76"/>
    </location>
</feature>
<evidence type="ECO:0000313" key="3">
    <source>
        <dbReference type="Proteomes" id="UP000186917"/>
    </source>
</evidence>
<dbReference type="AlphaFoldDB" id="A0A1N7R1Z4"/>
<dbReference type="OrthoDB" id="2902336at2"/>
<reference evidence="3" key="1">
    <citation type="submission" date="2017-01" db="EMBL/GenBank/DDBJ databases">
        <authorList>
            <person name="Varghese N."/>
            <person name="Submissions S."/>
        </authorList>
    </citation>
    <scope>NUCLEOTIDE SEQUENCE [LARGE SCALE GENOMIC DNA]</scope>
    <source>
        <strain evidence="3">DSM 21054</strain>
    </source>
</reference>
<protein>
    <recommendedName>
        <fullName evidence="1">HTH cro/C1-type domain-containing protein</fullName>
    </recommendedName>
</protein>
<keyword evidence="3" id="KW-1185">Reference proteome</keyword>
<gene>
    <name evidence="2" type="ORF">SAMN05421788_108233</name>
</gene>
<evidence type="ECO:0000259" key="1">
    <source>
        <dbReference type="PROSITE" id="PS50943"/>
    </source>
</evidence>
<dbReference type="InterPro" id="IPR010982">
    <property type="entry name" value="Lambda_DNA-bd_dom_sf"/>
</dbReference>
<dbReference type="PROSITE" id="PS50943">
    <property type="entry name" value="HTH_CROC1"/>
    <property type="match status" value="2"/>
</dbReference>
<name>A0A1N7R1Z4_9BACT</name>
<dbReference type="Gene3D" id="1.10.260.40">
    <property type="entry name" value="lambda repressor-like DNA-binding domains"/>
    <property type="match status" value="2"/>
</dbReference>
<dbReference type="CDD" id="cd00093">
    <property type="entry name" value="HTH_XRE"/>
    <property type="match status" value="2"/>
</dbReference>
<dbReference type="EMBL" id="FTOR01000008">
    <property type="protein sequence ID" value="SIT29161.1"/>
    <property type="molecule type" value="Genomic_DNA"/>
</dbReference>
<dbReference type="SMART" id="SM00530">
    <property type="entry name" value="HTH_XRE"/>
    <property type="match status" value="2"/>
</dbReference>
<dbReference type="GO" id="GO:0003677">
    <property type="term" value="F:DNA binding"/>
    <property type="evidence" value="ECO:0007669"/>
    <property type="project" value="InterPro"/>
</dbReference>
<proteinExistence type="predicted"/>
<dbReference type="Proteomes" id="UP000186917">
    <property type="component" value="Unassembled WGS sequence"/>
</dbReference>
<dbReference type="SUPFAM" id="SSF47413">
    <property type="entry name" value="lambda repressor-like DNA-binding domains"/>
    <property type="match status" value="2"/>
</dbReference>
<organism evidence="2 3">
    <name type="scientific">Filimonas lacunae</name>
    <dbReference type="NCBI Taxonomy" id="477680"/>
    <lineage>
        <taxon>Bacteria</taxon>
        <taxon>Pseudomonadati</taxon>
        <taxon>Bacteroidota</taxon>
        <taxon>Chitinophagia</taxon>
        <taxon>Chitinophagales</taxon>
        <taxon>Chitinophagaceae</taxon>
        <taxon>Filimonas</taxon>
    </lineage>
</organism>
<sequence length="167" mass="19101">MVSNEYLKQQQLLFGKRIATLRKEAGFKIQYVFGQKVLGATNVPSFISKIERGANINFQTIIKLANALEMPLFNLFDYNGTSPIIINPTYNYDLEERMKNEADILGQNIRLIRKAQNMTQLDTEIESGIFNSNISNYELGNRFSKLDTITILAYGLKVEAYELFSLQ</sequence>